<accession>A0ABS3QPX3</accession>
<evidence type="ECO:0000256" key="6">
    <source>
        <dbReference type="ARBA" id="ARBA00023136"/>
    </source>
</evidence>
<keyword evidence="6" id="KW-0472">Membrane</keyword>
<evidence type="ECO:0000256" key="5">
    <source>
        <dbReference type="ARBA" id="ARBA00022729"/>
    </source>
</evidence>
<dbReference type="RefSeq" id="WP_208178885.1">
    <property type="nucleotide sequence ID" value="NZ_JAGETZ010000028.1"/>
</dbReference>
<evidence type="ECO:0000256" key="1">
    <source>
        <dbReference type="ARBA" id="ARBA00004571"/>
    </source>
</evidence>
<keyword evidence="10" id="KW-1185">Reference proteome</keyword>
<protein>
    <submittedName>
        <fullName evidence="9">Outer membrane protein transport protein</fullName>
    </submittedName>
</protein>
<evidence type="ECO:0000256" key="7">
    <source>
        <dbReference type="ARBA" id="ARBA00023237"/>
    </source>
</evidence>
<keyword evidence="4" id="KW-0812">Transmembrane</keyword>
<evidence type="ECO:0000256" key="8">
    <source>
        <dbReference type="SAM" id="SignalP"/>
    </source>
</evidence>
<keyword evidence="7" id="KW-0998">Cell outer membrane</keyword>
<name>A0ABS3QPX3_9BACT</name>
<keyword evidence="5 8" id="KW-0732">Signal</keyword>
<dbReference type="InterPro" id="IPR005017">
    <property type="entry name" value="OMPP1/FadL/TodX"/>
</dbReference>
<evidence type="ECO:0000256" key="3">
    <source>
        <dbReference type="ARBA" id="ARBA00022452"/>
    </source>
</evidence>
<dbReference type="Gene3D" id="2.40.160.60">
    <property type="entry name" value="Outer membrane protein transport protein (OMPP1/FadL/TodX)"/>
    <property type="match status" value="1"/>
</dbReference>
<dbReference type="EMBL" id="JAGETZ010000028">
    <property type="protein sequence ID" value="MBO2013146.1"/>
    <property type="molecule type" value="Genomic_DNA"/>
</dbReference>
<sequence length="414" mass="44173">MRQRLLLLLPLFSGLTASAGGFDNGPQGARVLGLGGASTAYINSIAGLSLNPGLLGQWADSLTRVSIGGIGQVRRSSYIGQGTFQRTDQDLTIQPGGYLYATHGVSKRVSLGLAVNTPYGYHTKWPDTWEGRSVVQESKLNTVFVQPTVGFRLNDNFSAGVGFIYAFGKYSQRRALGQYDDPNASTELSASGSGIGVNVGLYGRTGDNLAFGISYRSGVKLKMDNGTSSATGVPARDAALIPAATEFKTQLSMPSTLSVGIANHITKNLLITFDFTLTGWSTTDSLKLDVAATGNTPARRIATARRYEDALAFRVGAEYQVNPKLTVLGGIRYDETPIRDEYINPEFIDANRLGISAGLSYQLTPRLALEGGYSFDYGQLRTARANQTIENVANVSGTYRLATNTASVGVAVAF</sequence>
<evidence type="ECO:0000313" key="10">
    <source>
        <dbReference type="Proteomes" id="UP000664369"/>
    </source>
</evidence>
<comment type="subcellular location">
    <subcellularLocation>
        <location evidence="1">Cell outer membrane</location>
        <topology evidence="1">Multi-pass membrane protein</topology>
    </subcellularLocation>
</comment>
<reference evidence="9 10" key="1">
    <citation type="submission" date="2021-03" db="EMBL/GenBank/DDBJ databases">
        <authorList>
            <person name="Kim M.K."/>
        </authorList>
    </citation>
    <scope>NUCLEOTIDE SEQUENCE [LARGE SCALE GENOMIC DNA]</scope>
    <source>
        <strain evidence="9 10">BT442</strain>
    </source>
</reference>
<dbReference type="PANTHER" id="PTHR35093">
    <property type="entry name" value="OUTER MEMBRANE PROTEIN NMB0088-RELATED"/>
    <property type="match status" value="1"/>
</dbReference>
<evidence type="ECO:0000313" key="9">
    <source>
        <dbReference type="EMBL" id="MBO2013146.1"/>
    </source>
</evidence>
<dbReference type="Pfam" id="PF03349">
    <property type="entry name" value="Toluene_X"/>
    <property type="match status" value="1"/>
</dbReference>
<dbReference type="Proteomes" id="UP000664369">
    <property type="component" value="Unassembled WGS sequence"/>
</dbReference>
<feature type="signal peptide" evidence="8">
    <location>
        <begin position="1"/>
        <end position="19"/>
    </location>
</feature>
<evidence type="ECO:0000256" key="2">
    <source>
        <dbReference type="ARBA" id="ARBA00008163"/>
    </source>
</evidence>
<organism evidence="9 10">
    <name type="scientific">Hymenobacter negativus</name>
    <dbReference type="NCBI Taxonomy" id="2795026"/>
    <lineage>
        <taxon>Bacteria</taxon>
        <taxon>Pseudomonadati</taxon>
        <taxon>Bacteroidota</taxon>
        <taxon>Cytophagia</taxon>
        <taxon>Cytophagales</taxon>
        <taxon>Hymenobacteraceae</taxon>
        <taxon>Hymenobacter</taxon>
    </lineage>
</organism>
<evidence type="ECO:0000256" key="4">
    <source>
        <dbReference type="ARBA" id="ARBA00022692"/>
    </source>
</evidence>
<feature type="chain" id="PRO_5045251510" evidence="8">
    <location>
        <begin position="20"/>
        <end position="414"/>
    </location>
</feature>
<comment type="similarity">
    <text evidence="2">Belongs to the OmpP1/FadL family.</text>
</comment>
<dbReference type="SUPFAM" id="SSF56935">
    <property type="entry name" value="Porins"/>
    <property type="match status" value="1"/>
</dbReference>
<comment type="caution">
    <text evidence="9">The sequence shown here is derived from an EMBL/GenBank/DDBJ whole genome shotgun (WGS) entry which is preliminary data.</text>
</comment>
<keyword evidence="3" id="KW-1134">Transmembrane beta strand</keyword>
<gene>
    <name evidence="9" type="ORF">J4E00_29075</name>
</gene>
<proteinExistence type="inferred from homology"/>
<dbReference type="PANTHER" id="PTHR35093:SF8">
    <property type="entry name" value="OUTER MEMBRANE PROTEIN NMB0088-RELATED"/>
    <property type="match status" value="1"/>
</dbReference>